<reference evidence="2" key="1">
    <citation type="journal article" date="2021" name="Sci. Rep.">
        <title>Diploid genomic architecture of Nitzschia inconspicua, an elite biomass production diatom.</title>
        <authorList>
            <person name="Oliver A."/>
            <person name="Podell S."/>
            <person name="Pinowska A."/>
            <person name="Traller J.C."/>
            <person name="Smith S.R."/>
            <person name="McClure R."/>
            <person name="Beliaev A."/>
            <person name="Bohutskyi P."/>
            <person name="Hill E.A."/>
            <person name="Rabines A."/>
            <person name="Zheng H."/>
            <person name="Allen L.Z."/>
            <person name="Kuo A."/>
            <person name="Grigoriev I.V."/>
            <person name="Allen A.E."/>
            <person name="Hazlebeck D."/>
            <person name="Allen E.E."/>
        </authorList>
    </citation>
    <scope>NUCLEOTIDE SEQUENCE</scope>
    <source>
        <strain evidence="2">Hildebrandi</strain>
    </source>
</reference>
<comment type="caution">
    <text evidence="2">The sequence shown here is derived from an EMBL/GenBank/DDBJ whole genome shotgun (WGS) entry which is preliminary data.</text>
</comment>
<feature type="compositionally biased region" description="Polar residues" evidence="1">
    <location>
        <begin position="305"/>
        <end position="314"/>
    </location>
</feature>
<evidence type="ECO:0000256" key="1">
    <source>
        <dbReference type="SAM" id="MobiDB-lite"/>
    </source>
</evidence>
<dbReference type="Proteomes" id="UP000693970">
    <property type="component" value="Unassembled WGS sequence"/>
</dbReference>
<proteinExistence type="predicted"/>
<feature type="compositionally biased region" description="Low complexity" evidence="1">
    <location>
        <begin position="188"/>
        <end position="204"/>
    </location>
</feature>
<keyword evidence="3" id="KW-1185">Reference proteome</keyword>
<evidence type="ECO:0000313" key="2">
    <source>
        <dbReference type="EMBL" id="KAG7344973.1"/>
    </source>
</evidence>
<feature type="compositionally biased region" description="Low complexity" evidence="1">
    <location>
        <begin position="280"/>
        <end position="289"/>
    </location>
</feature>
<feature type="region of interest" description="Disordered" evidence="1">
    <location>
        <begin position="175"/>
        <end position="220"/>
    </location>
</feature>
<evidence type="ECO:0000313" key="3">
    <source>
        <dbReference type="Proteomes" id="UP000693970"/>
    </source>
</evidence>
<accession>A0A9K3KLE2</accession>
<dbReference type="EMBL" id="JAGRRH010000022">
    <property type="protein sequence ID" value="KAG7344973.1"/>
    <property type="molecule type" value="Genomic_DNA"/>
</dbReference>
<protein>
    <submittedName>
        <fullName evidence="2">Uncharacterized protein</fullName>
    </submittedName>
</protein>
<name>A0A9K3KLE2_9STRA</name>
<reference evidence="2" key="2">
    <citation type="submission" date="2021-04" db="EMBL/GenBank/DDBJ databases">
        <authorList>
            <person name="Podell S."/>
        </authorList>
    </citation>
    <scope>NUCLEOTIDE SEQUENCE</scope>
    <source>
        <strain evidence="2">Hildebrandi</strain>
    </source>
</reference>
<sequence>MPFVPDKTHWTSDIYHALGSWFLVEDGLHRNMEEIEGGMQNVVFPSWRKTVESSTAKLLTQAIQKCLPDDIKMPKDTVTENWALTNCLELLQIAVTQSTEAKEAKEELKQLKHGMVRGADPTTEWRKKGKKPTGKFRILGGQVHASKKELIKKLVLDKHYSKIAPIFWNDAMAHTSGTPPGHQPAGRTDMSSSITPTSTTNTTTHQERSNDEQDLQDDASTTEDVLLHGTSGRGSIQKQQKQQQQQQQEEAEIAAKQCTTRNVMVAATIQYYGQDNITMNNNNNNNNNNDDSPSQEEEEDGGGSNTSHSFFKQSSSHNVTLDNIWKDFTETTNQCEDFNTTITRTANAANNDNNNNTAALQQAIQQTTALLLQEYERFVRPSQKAILEKYKFGPYKKRTNPRSKKLPS</sequence>
<feature type="region of interest" description="Disordered" evidence="1">
    <location>
        <begin position="278"/>
        <end position="314"/>
    </location>
</feature>
<dbReference type="AlphaFoldDB" id="A0A9K3KLE2"/>
<gene>
    <name evidence="2" type="ORF">IV203_032504</name>
</gene>
<organism evidence="2 3">
    <name type="scientific">Nitzschia inconspicua</name>
    <dbReference type="NCBI Taxonomy" id="303405"/>
    <lineage>
        <taxon>Eukaryota</taxon>
        <taxon>Sar</taxon>
        <taxon>Stramenopiles</taxon>
        <taxon>Ochrophyta</taxon>
        <taxon>Bacillariophyta</taxon>
        <taxon>Bacillariophyceae</taxon>
        <taxon>Bacillariophycidae</taxon>
        <taxon>Bacillariales</taxon>
        <taxon>Bacillariaceae</taxon>
        <taxon>Nitzschia</taxon>
    </lineage>
</organism>